<dbReference type="GO" id="GO:0016020">
    <property type="term" value="C:membrane"/>
    <property type="evidence" value="ECO:0007669"/>
    <property type="project" value="TreeGrafter"/>
</dbReference>
<protein>
    <recommendedName>
        <fullName evidence="3">2'-5'-oligoadenylate synthetase 1 domain-containing protein</fullName>
    </recommendedName>
</protein>
<dbReference type="GO" id="GO:0001730">
    <property type="term" value="F:2'-5'-oligoadenylate synthetase activity"/>
    <property type="evidence" value="ECO:0007669"/>
    <property type="project" value="TreeGrafter"/>
</dbReference>
<comment type="caution">
    <text evidence="1">The sequence shown here is derived from an EMBL/GenBank/DDBJ whole genome shotgun (WGS) entry which is preliminary data.</text>
</comment>
<dbReference type="GO" id="GO:0003725">
    <property type="term" value="F:double-stranded RNA binding"/>
    <property type="evidence" value="ECO:0007669"/>
    <property type="project" value="TreeGrafter"/>
</dbReference>
<dbReference type="AlphaFoldDB" id="A0A553PT85"/>
<keyword evidence="2" id="KW-1185">Reference proteome</keyword>
<dbReference type="Proteomes" id="UP000318571">
    <property type="component" value="Chromosome 12"/>
</dbReference>
<gene>
    <name evidence="1" type="ORF">TCAL_14531</name>
</gene>
<sequence>MSWRVTDFTFQKAHRLKREYTLKAWLNEVIQQKFIPPPEALERVRAVTHKLIVLLQNPKNKFKVDRCAPGGSYGKRTDTCLKVDLDIVVFVSTKAKTKRQNGYDHLDPMQMREVVFDEWRSMLQVELGLEDEDFGGKNALSFQLDGIDIDLSLCSPALTEIAIQSVKQQPPHVNDLCRLTKLWQSGVPYSGWLDGRSFLFECLSIYTVREIPNDGRDIVEAFCSFLENVIKFRELTVAFPKVYEKYIGKVDVQGPGLFFNPLTHLRT</sequence>
<dbReference type="PROSITE" id="PS50152">
    <property type="entry name" value="25A_SYNTH_3"/>
    <property type="match status" value="1"/>
</dbReference>
<dbReference type="InterPro" id="IPR043519">
    <property type="entry name" value="NT_sf"/>
</dbReference>
<dbReference type="EMBL" id="VCGU01000001">
    <property type="protein sequence ID" value="TRY80876.1"/>
    <property type="molecule type" value="Genomic_DNA"/>
</dbReference>
<dbReference type="Gene3D" id="3.30.460.10">
    <property type="entry name" value="Beta Polymerase, domain 2"/>
    <property type="match status" value="1"/>
</dbReference>
<reference evidence="1 2" key="1">
    <citation type="journal article" date="2018" name="Nat. Ecol. Evol.">
        <title>Genomic signatures of mitonuclear coevolution across populations of Tigriopus californicus.</title>
        <authorList>
            <person name="Barreto F.S."/>
            <person name="Watson E.T."/>
            <person name="Lima T.G."/>
            <person name="Willett C.S."/>
            <person name="Edmands S."/>
            <person name="Li W."/>
            <person name="Burton R.S."/>
        </authorList>
    </citation>
    <scope>NUCLEOTIDE SEQUENCE [LARGE SCALE GENOMIC DNA]</scope>
    <source>
        <strain evidence="1 2">San Diego</strain>
    </source>
</reference>
<name>A0A553PT85_TIGCA</name>
<dbReference type="PANTHER" id="PTHR11258:SF11">
    <property type="entry name" value="C2H2-TYPE DOMAIN-CONTAINING PROTEIN"/>
    <property type="match status" value="1"/>
</dbReference>
<evidence type="ECO:0000313" key="1">
    <source>
        <dbReference type="EMBL" id="TRY80876.1"/>
    </source>
</evidence>
<dbReference type="GO" id="GO:0005829">
    <property type="term" value="C:cytosol"/>
    <property type="evidence" value="ECO:0007669"/>
    <property type="project" value="TreeGrafter"/>
</dbReference>
<dbReference type="PANTHER" id="PTHR11258">
    <property type="entry name" value="2-5 OLIGOADENYLATE SYNTHETASE"/>
    <property type="match status" value="1"/>
</dbReference>
<evidence type="ECO:0008006" key="3">
    <source>
        <dbReference type="Google" id="ProtNLM"/>
    </source>
</evidence>
<dbReference type="GO" id="GO:0005654">
    <property type="term" value="C:nucleoplasm"/>
    <property type="evidence" value="ECO:0007669"/>
    <property type="project" value="TreeGrafter"/>
</dbReference>
<organism evidence="1 2">
    <name type="scientific">Tigriopus californicus</name>
    <name type="common">Marine copepod</name>
    <dbReference type="NCBI Taxonomy" id="6832"/>
    <lineage>
        <taxon>Eukaryota</taxon>
        <taxon>Metazoa</taxon>
        <taxon>Ecdysozoa</taxon>
        <taxon>Arthropoda</taxon>
        <taxon>Crustacea</taxon>
        <taxon>Multicrustacea</taxon>
        <taxon>Hexanauplia</taxon>
        <taxon>Copepoda</taxon>
        <taxon>Harpacticoida</taxon>
        <taxon>Harpacticidae</taxon>
        <taxon>Tigriopus</taxon>
    </lineage>
</organism>
<proteinExistence type="predicted"/>
<accession>A0A553PT85</accession>
<evidence type="ECO:0000313" key="2">
    <source>
        <dbReference type="Proteomes" id="UP000318571"/>
    </source>
</evidence>
<dbReference type="SUPFAM" id="SSF81301">
    <property type="entry name" value="Nucleotidyltransferase"/>
    <property type="match status" value="1"/>
</dbReference>